<gene>
    <name evidence="3" type="ORF">CRHIZ90672A_00013849</name>
</gene>
<dbReference type="AlphaFoldDB" id="A0A9N9YIU2"/>
<reference evidence="3" key="1">
    <citation type="submission" date="2021-10" db="EMBL/GenBank/DDBJ databases">
        <authorList>
            <person name="Piombo E."/>
        </authorList>
    </citation>
    <scope>NUCLEOTIDE SEQUENCE</scope>
</reference>
<evidence type="ECO:0000313" key="4">
    <source>
        <dbReference type="Proteomes" id="UP000696573"/>
    </source>
</evidence>
<feature type="signal peptide" evidence="1">
    <location>
        <begin position="1"/>
        <end position="23"/>
    </location>
</feature>
<protein>
    <recommendedName>
        <fullName evidence="2">LysM domain-containing protein</fullName>
    </recommendedName>
</protein>
<dbReference type="EMBL" id="CABFNQ020000642">
    <property type="protein sequence ID" value="CAH0020349.1"/>
    <property type="molecule type" value="Genomic_DNA"/>
</dbReference>
<proteinExistence type="predicted"/>
<feature type="domain" description="LysM" evidence="2">
    <location>
        <begin position="60"/>
        <end position="85"/>
    </location>
</feature>
<dbReference type="InterPro" id="IPR018392">
    <property type="entry name" value="LysM"/>
</dbReference>
<keyword evidence="4" id="KW-1185">Reference proteome</keyword>
<sequence length="150" mass="16299">MVGPSLPACLAFGTMLLSGIALADECQPSTWSPKMMSLSSITRVGEVNCRYKTTTGSKINGDTCSSLAKKYETMVEVIMSLNPTLVVEPERAWDGLCGPMCKNTCLGTGKQCCNSKTWRCGNADEDCRANNCYEGACFDKWFSFCISIVD</sequence>
<evidence type="ECO:0000259" key="2">
    <source>
        <dbReference type="Pfam" id="PF01476"/>
    </source>
</evidence>
<feature type="chain" id="PRO_5040182561" description="LysM domain-containing protein" evidence="1">
    <location>
        <begin position="24"/>
        <end position="150"/>
    </location>
</feature>
<dbReference type="Pfam" id="PF01476">
    <property type="entry name" value="LysM"/>
    <property type="match status" value="1"/>
</dbReference>
<accession>A0A9N9YIU2</accession>
<name>A0A9N9YIU2_9HYPO</name>
<keyword evidence="1" id="KW-0732">Signal</keyword>
<comment type="caution">
    <text evidence="3">The sequence shown here is derived from an EMBL/GenBank/DDBJ whole genome shotgun (WGS) entry which is preliminary data.</text>
</comment>
<evidence type="ECO:0000313" key="3">
    <source>
        <dbReference type="EMBL" id="CAH0020349.1"/>
    </source>
</evidence>
<evidence type="ECO:0000256" key="1">
    <source>
        <dbReference type="SAM" id="SignalP"/>
    </source>
</evidence>
<dbReference type="CDD" id="cd00118">
    <property type="entry name" value="LysM"/>
    <property type="match status" value="1"/>
</dbReference>
<dbReference type="OrthoDB" id="1193027at2759"/>
<organism evidence="3 4">
    <name type="scientific">Clonostachys rhizophaga</name>
    <dbReference type="NCBI Taxonomy" id="160324"/>
    <lineage>
        <taxon>Eukaryota</taxon>
        <taxon>Fungi</taxon>
        <taxon>Dikarya</taxon>
        <taxon>Ascomycota</taxon>
        <taxon>Pezizomycotina</taxon>
        <taxon>Sordariomycetes</taxon>
        <taxon>Hypocreomycetidae</taxon>
        <taxon>Hypocreales</taxon>
        <taxon>Bionectriaceae</taxon>
        <taxon>Clonostachys</taxon>
    </lineage>
</organism>
<dbReference type="Proteomes" id="UP000696573">
    <property type="component" value="Unassembled WGS sequence"/>
</dbReference>